<evidence type="ECO:0000313" key="3">
    <source>
        <dbReference type="Proteomes" id="UP001596298"/>
    </source>
</evidence>
<organism evidence="2 3">
    <name type="scientific">Flexivirga alba</name>
    <dbReference type="NCBI Taxonomy" id="702742"/>
    <lineage>
        <taxon>Bacteria</taxon>
        <taxon>Bacillati</taxon>
        <taxon>Actinomycetota</taxon>
        <taxon>Actinomycetes</taxon>
        <taxon>Micrococcales</taxon>
        <taxon>Dermacoccaceae</taxon>
        <taxon>Flexivirga</taxon>
    </lineage>
</organism>
<comment type="caution">
    <text evidence="2">The sequence shown here is derived from an EMBL/GenBank/DDBJ whole genome shotgun (WGS) entry which is preliminary data.</text>
</comment>
<dbReference type="Proteomes" id="UP001596298">
    <property type="component" value="Unassembled WGS sequence"/>
</dbReference>
<keyword evidence="3" id="KW-1185">Reference proteome</keyword>
<sequence length="74" mass="8081">MARLWISTTVDADLLEGARNVTGSRDAALLDEALAALLARHRSAELDANYGTYGEHPLTKPDEWGDPDSRDAAW</sequence>
<feature type="region of interest" description="Disordered" evidence="1">
    <location>
        <begin position="50"/>
        <end position="74"/>
    </location>
</feature>
<gene>
    <name evidence="2" type="ORF">ACFQDH_06865</name>
</gene>
<accession>A0ABW2AF15</accession>
<dbReference type="RefSeq" id="WP_382399738.1">
    <property type="nucleotide sequence ID" value="NZ_JBHSWH010000001.1"/>
</dbReference>
<protein>
    <submittedName>
        <fullName evidence="2">Antitoxin MazE5</fullName>
    </submittedName>
</protein>
<evidence type="ECO:0000313" key="2">
    <source>
        <dbReference type="EMBL" id="MFC6704996.1"/>
    </source>
</evidence>
<evidence type="ECO:0000256" key="1">
    <source>
        <dbReference type="SAM" id="MobiDB-lite"/>
    </source>
</evidence>
<dbReference type="EMBL" id="JBHSWH010000001">
    <property type="protein sequence ID" value="MFC6704996.1"/>
    <property type="molecule type" value="Genomic_DNA"/>
</dbReference>
<proteinExistence type="predicted"/>
<reference evidence="3" key="1">
    <citation type="journal article" date="2019" name="Int. J. Syst. Evol. Microbiol.">
        <title>The Global Catalogue of Microorganisms (GCM) 10K type strain sequencing project: providing services to taxonomists for standard genome sequencing and annotation.</title>
        <authorList>
            <consortium name="The Broad Institute Genomics Platform"/>
            <consortium name="The Broad Institute Genome Sequencing Center for Infectious Disease"/>
            <person name="Wu L."/>
            <person name="Ma J."/>
        </authorList>
    </citation>
    <scope>NUCLEOTIDE SEQUENCE [LARGE SCALE GENOMIC DNA]</scope>
    <source>
        <strain evidence="3">CCUG 58127</strain>
    </source>
</reference>
<name>A0ABW2AF15_9MICO</name>
<feature type="compositionally biased region" description="Basic and acidic residues" evidence="1">
    <location>
        <begin position="57"/>
        <end position="74"/>
    </location>
</feature>